<dbReference type="AlphaFoldDB" id="A0A290QKA5"/>
<dbReference type="GO" id="GO:0012505">
    <property type="term" value="C:endomembrane system"/>
    <property type="evidence" value="ECO:0007669"/>
    <property type="project" value="TreeGrafter"/>
</dbReference>
<dbReference type="RefSeq" id="WP_096056402.1">
    <property type="nucleotide sequence ID" value="NZ_CP023344.1"/>
</dbReference>
<evidence type="ECO:0000259" key="2">
    <source>
        <dbReference type="Pfam" id="PF01425"/>
    </source>
</evidence>
<feature type="region of interest" description="Disordered" evidence="1">
    <location>
        <begin position="1"/>
        <end position="22"/>
    </location>
</feature>
<dbReference type="SUPFAM" id="SSF75304">
    <property type="entry name" value="Amidase signature (AS) enzymes"/>
    <property type="match status" value="1"/>
</dbReference>
<dbReference type="PANTHER" id="PTHR43372:SF4">
    <property type="entry name" value="FATTY-ACID AMIDE HYDROLASE 2"/>
    <property type="match status" value="1"/>
</dbReference>
<sequence>MPSDSAHTSRATATQSVTPHSTRRAFLRGAGLAGSSALLAQLGVRPASAQTSSGPSYLKSKDTNDDLAFMSATKIAGLIRDKKVSAVEAVTANYARIDAVNPKINAVVQFCRERAMAEAKAADQSLASGKLLGPLHGVPMTIKDSIDTAGVISTAGTVGRMNFIPEKDATTVARLRAAGAILLGKTNTPEWTLAGGGIPGVSTTANIVYGITKNPYDTTRSTAGSSGGAGAIVAAGGSAFDIGTDWGGSVRGPAHNNGIAGIKPTFGRVPRTGHIVGFGGYLDNWQELGPMARRVEDLSLLMPIVAGPDFTDCSQYPMPWKTTPIEISKLRVAFFPTNGLAETTPETQDMVKACAKYFADAGAQVTEDCPKDIILELEEIRFKFMGACGWSYLERLAEKWGTKAVSPTVVARYKQGMTSTAELIELWEKQDANKVRFLQWIKDYDIVLCPTAGKPAMPINLGTAGTTWKPGSSYMGMFNTTGYPSAVVRAATSPEKLPLGIMVTGQPWRDEIVLAACDFIESKTGGWQKPAI</sequence>
<accession>A0A290QKA5</accession>
<dbReference type="Gene3D" id="3.90.1300.10">
    <property type="entry name" value="Amidase signature (AS) domain"/>
    <property type="match status" value="1"/>
</dbReference>
<protein>
    <submittedName>
        <fullName evidence="3">Amidase</fullName>
    </submittedName>
</protein>
<name>A0A290QKA5_9BACT</name>
<feature type="domain" description="Amidase" evidence="2">
    <location>
        <begin position="88"/>
        <end position="514"/>
    </location>
</feature>
<evidence type="ECO:0000256" key="1">
    <source>
        <dbReference type="SAM" id="MobiDB-lite"/>
    </source>
</evidence>
<dbReference type="Proteomes" id="UP000217265">
    <property type="component" value="Chromosome"/>
</dbReference>
<dbReference type="KEGG" id="vbh:CMV30_12795"/>
<dbReference type="PROSITE" id="PS51318">
    <property type="entry name" value="TAT"/>
    <property type="match status" value="1"/>
</dbReference>
<reference evidence="3 4" key="1">
    <citation type="submission" date="2017-09" db="EMBL/GenBank/DDBJ databases">
        <title>Complete genome sequence of Verrucomicrobial strain HZ-65, isolated from freshwater.</title>
        <authorList>
            <person name="Choi A."/>
        </authorList>
    </citation>
    <scope>NUCLEOTIDE SEQUENCE [LARGE SCALE GENOMIC DNA]</scope>
    <source>
        <strain evidence="3 4">HZ-65</strain>
    </source>
</reference>
<feature type="compositionally biased region" description="Polar residues" evidence="1">
    <location>
        <begin position="1"/>
        <end position="20"/>
    </location>
</feature>
<dbReference type="InterPro" id="IPR006311">
    <property type="entry name" value="TAT_signal"/>
</dbReference>
<dbReference type="Pfam" id="PF01425">
    <property type="entry name" value="Amidase"/>
    <property type="match status" value="1"/>
</dbReference>
<dbReference type="OrthoDB" id="9811471at2"/>
<evidence type="ECO:0000313" key="4">
    <source>
        <dbReference type="Proteomes" id="UP000217265"/>
    </source>
</evidence>
<organism evidence="3 4">
    <name type="scientific">Nibricoccus aquaticus</name>
    <dbReference type="NCBI Taxonomy" id="2576891"/>
    <lineage>
        <taxon>Bacteria</taxon>
        <taxon>Pseudomonadati</taxon>
        <taxon>Verrucomicrobiota</taxon>
        <taxon>Opitutia</taxon>
        <taxon>Opitutales</taxon>
        <taxon>Opitutaceae</taxon>
        <taxon>Nibricoccus</taxon>
    </lineage>
</organism>
<gene>
    <name evidence="3" type="ORF">CMV30_12795</name>
</gene>
<dbReference type="PANTHER" id="PTHR43372">
    <property type="entry name" value="FATTY-ACID AMIDE HYDROLASE"/>
    <property type="match status" value="1"/>
</dbReference>
<proteinExistence type="predicted"/>
<dbReference type="EMBL" id="CP023344">
    <property type="protein sequence ID" value="ATC64771.1"/>
    <property type="molecule type" value="Genomic_DNA"/>
</dbReference>
<dbReference type="InterPro" id="IPR036928">
    <property type="entry name" value="AS_sf"/>
</dbReference>
<dbReference type="InterPro" id="IPR023631">
    <property type="entry name" value="Amidase_dom"/>
</dbReference>
<evidence type="ECO:0000313" key="3">
    <source>
        <dbReference type="EMBL" id="ATC64771.1"/>
    </source>
</evidence>
<dbReference type="PIRSF" id="PIRSF001221">
    <property type="entry name" value="Amidase_fungi"/>
    <property type="match status" value="1"/>
</dbReference>
<keyword evidence="4" id="KW-1185">Reference proteome</keyword>
<dbReference type="InterPro" id="IPR052739">
    <property type="entry name" value="FAAH2"/>
</dbReference>